<evidence type="ECO:0000256" key="2">
    <source>
        <dbReference type="ARBA" id="ARBA00022737"/>
    </source>
</evidence>
<evidence type="ECO:0000313" key="9">
    <source>
        <dbReference type="Proteomes" id="UP000560386"/>
    </source>
</evidence>
<feature type="region of interest" description="Disordered" evidence="6">
    <location>
        <begin position="317"/>
        <end position="421"/>
    </location>
</feature>
<feature type="compositionally biased region" description="Basic and acidic residues" evidence="6">
    <location>
        <begin position="390"/>
        <end position="417"/>
    </location>
</feature>
<reference evidence="8 9" key="1">
    <citation type="submission" date="2019-09" db="EMBL/GenBank/DDBJ databases">
        <title>Bird 10,000 Genomes (B10K) Project - Family phase.</title>
        <authorList>
            <person name="Zhang G."/>
        </authorList>
    </citation>
    <scope>NUCLEOTIDE SEQUENCE [LARGE SCALE GENOMIC DNA]</scope>
    <source>
        <strain evidence="8">B10K-CU-031-01</strain>
        <tissue evidence="8">Muscle</tissue>
    </source>
</reference>
<dbReference type="FunFam" id="4.10.1000.10:FF:000024">
    <property type="entry name" value="Zinc finger CCCH domain-containing protein 11A"/>
    <property type="match status" value="1"/>
</dbReference>
<keyword evidence="2" id="KW-0677">Repeat</keyword>
<dbReference type="SMART" id="SM00356">
    <property type="entry name" value="ZnF_C3H1"/>
    <property type="match status" value="3"/>
</dbReference>
<dbReference type="PANTHER" id="PTHR15725:SF14">
    <property type="entry name" value="ZINC FINGER CCCH DOMAIN-CONTAINING PROTEIN 11A"/>
    <property type="match status" value="1"/>
</dbReference>
<evidence type="ECO:0000256" key="1">
    <source>
        <dbReference type="ARBA" id="ARBA00022723"/>
    </source>
</evidence>
<feature type="region of interest" description="Disordered" evidence="6">
    <location>
        <begin position="227"/>
        <end position="253"/>
    </location>
</feature>
<feature type="compositionally biased region" description="Acidic residues" evidence="6">
    <location>
        <begin position="160"/>
        <end position="175"/>
    </location>
</feature>
<feature type="compositionally biased region" description="Basic and acidic residues" evidence="6">
    <location>
        <begin position="317"/>
        <end position="367"/>
    </location>
</feature>
<feature type="compositionally biased region" description="Basic and acidic residues" evidence="6">
    <location>
        <begin position="530"/>
        <end position="551"/>
    </location>
</feature>
<evidence type="ECO:0000313" key="8">
    <source>
        <dbReference type="EMBL" id="NXE26636.1"/>
    </source>
</evidence>
<evidence type="ECO:0000259" key="7">
    <source>
        <dbReference type="PROSITE" id="PS50103"/>
    </source>
</evidence>
<dbReference type="InterPro" id="IPR000571">
    <property type="entry name" value="Znf_CCCH"/>
</dbReference>
<feature type="compositionally biased region" description="Low complexity" evidence="6">
    <location>
        <begin position="661"/>
        <end position="681"/>
    </location>
</feature>
<sequence length="739" mass="81022">MSNQGDDCYFYFYSTCNKGDSCSFRHCEAALGNETVCTLWQEGRCFRNICRFRHMEIDKKRSEIPCYWENQPVGCQKSNCAFHHTKGRYVDGLFLPPSKTTLPSPPESAEDDMKMAQMSLQQNKLSVQSNPSPQLRGVMKVENSENVPSPTHPPVVINAADDDEDDDDMLSEEGDETKAPVQQPPTEAHNGLRIISTRKSNANTKQDDNLNFGIKTLEEIKLKKLKEKTKKQSEGPSGVSVHPLQSRTIPVPEKENVRTVVRTVTLSTKQGEEPVIQLNLAEKLGKQKISMADKSIFPLKRNLTERLGKKIEILENADKAPKREKAAKPTGEIHVKTLEEIRLEKANRRRGEPQAKPQTEGRCKTEDPNSGARPPPAVRIKAFSGALAEKNNKRLEEEKQKPEEFPTKTKAESEPKKQSILTLSVPSKVRLAESAGDAKPAGEVHVKTLEEIKQEKALRMQQSGENVPAPPAQPEPAPTGKRLLRITKLIAPGREEKKVVELSNPSPGAVSAPAEPSDQSATNSKIQVKSLEEIMREKRQLKRRQEEKVQKEAAAVPSPVEKAVKDKTPASGTKSKVCLKPSDGKATALTKQTLKRKAAESLPSAVAAVKPLTATGGDMKEPSAKKAAVAIVPALPEDSLVCVPGREKPQKSPELHIGSQADSVLPSEVSSSTSASSQVAVKTRRLSSTGAGKAPLSIEDDFEKLIWEISGGKLEAEIDLDPGKDEDDLLLELSEMIDS</sequence>
<feature type="zinc finger region" description="C3H1-type" evidence="5">
    <location>
        <begin position="31"/>
        <end position="57"/>
    </location>
</feature>
<keyword evidence="1 5" id="KW-0479">Metal-binding</keyword>
<feature type="compositionally biased region" description="Polar residues" evidence="6">
    <location>
        <begin position="517"/>
        <end position="527"/>
    </location>
</feature>
<dbReference type="InterPro" id="IPR041686">
    <property type="entry name" value="Znf-CCCH_3"/>
</dbReference>
<gene>
    <name evidence="8" type="primary">Zc3h11a</name>
    <name evidence="8" type="ORF">ARDKOR_R06423</name>
</gene>
<feature type="non-terminal residue" evidence="8">
    <location>
        <position position="1"/>
    </location>
</feature>
<dbReference type="Pfam" id="PF15663">
    <property type="entry name" value="zf-CCCH_3"/>
    <property type="match status" value="1"/>
</dbReference>
<accession>A0A7K8LBD9</accession>
<feature type="domain" description="C3H1-type" evidence="7">
    <location>
        <begin position="2"/>
        <end position="29"/>
    </location>
</feature>
<evidence type="ECO:0000256" key="3">
    <source>
        <dbReference type="ARBA" id="ARBA00022771"/>
    </source>
</evidence>
<dbReference type="GO" id="GO:0016973">
    <property type="term" value="P:poly(A)+ mRNA export from nucleus"/>
    <property type="evidence" value="ECO:0007669"/>
    <property type="project" value="TreeGrafter"/>
</dbReference>
<evidence type="ECO:0000256" key="6">
    <source>
        <dbReference type="SAM" id="MobiDB-lite"/>
    </source>
</evidence>
<dbReference type="GO" id="GO:0008270">
    <property type="term" value="F:zinc ion binding"/>
    <property type="evidence" value="ECO:0007669"/>
    <property type="project" value="UniProtKB-KW"/>
</dbReference>
<feature type="domain" description="C3H1-type" evidence="7">
    <location>
        <begin position="31"/>
        <end position="57"/>
    </location>
</feature>
<dbReference type="Gene3D" id="4.10.1000.10">
    <property type="entry name" value="Zinc finger, CCCH-type"/>
    <property type="match status" value="1"/>
</dbReference>
<keyword evidence="4 5" id="KW-0862">Zinc</keyword>
<proteinExistence type="predicted"/>
<name>A0A7K8LBD9_9AVES</name>
<dbReference type="AlphaFoldDB" id="A0A7K8LBD9"/>
<feature type="region of interest" description="Disordered" evidence="6">
    <location>
        <begin position="458"/>
        <end position="580"/>
    </location>
</feature>
<feature type="region of interest" description="Disordered" evidence="6">
    <location>
        <begin position="142"/>
        <end position="187"/>
    </location>
</feature>
<feature type="zinc finger region" description="C3H1-type" evidence="5">
    <location>
        <begin position="2"/>
        <end position="29"/>
    </location>
</feature>
<feature type="non-terminal residue" evidence="8">
    <location>
        <position position="739"/>
    </location>
</feature>
<feature type="compositionally biased region" description="Pro residues" evidence="6">
    <location>
        <begin position="468"/>
        <end position="477"/>
    </location>
</feature>
<evidence type="ECO:0000256" key="4">
    <source>
        <dbReference type="ARBA" id="ARBA00022833"/>
    </source>
</evidence>
<evidence type="ECO:0000256" key="5">
    <source>
        <dbReference type="PROSITE-ProRule" id="PRU00723"/>
    </source>
</evidence>
<comment type="caution">
    <text evidence="8">The sequence shown here is derived from an EMBL/GenBank/DDBJ whole genome shotgun (WGS) entry which is preliminary data.</text>
</comment>
<protein>
    <submittedName>
        <fullName evidence="8">ZC11A protein</fullName>
    </submittedName>
</protein>
<dbReference type="PROSITE" id="PS50103">
    <property type="entry name" value="ZF_C3H1"/>
    <property type="match status" value="2"/>
</dbReference>
<feature type="region of interest" description="Disordered" evidence="6">
    <location>
        <begin position="643"/>
        <end position="694"/>
    </location>
</feature>
<keyword evidence="3 5" id="KW-0863">Zinc-finger</keyword>
<dbReference type="Proteomes" id="UP000560386">
    <property type="component" value="Unassembled WGS sequence"/>
</dbReference>
<organism evidence="8 9">
    <name type="scientific">Ardeotis kori</name>
    <dbReference type="NCBI Taxonomy" id="89386"/>
    <lineage>
        <taxon>Eukaryota</taxon>
        <taxon>Metazoa</taxon>
        <taxon>Chordata</taxon>
        <taxon>Craniata</taxon>
        <taxon>Vertebrata</taxon>
        <taxon>Euteleostomi</taxon>
        <taxon>Archelosauria</taxon>
        <taxon>Archosauria</taxon>
        <taxon>Dinosauria</taxon>
        <taxon>Saurischia</taxon>
        <taxon>Theropoda</taxon>
        <taxon>Coelurosauria</taxon>
        <taxon>Aves</taxon>
        <taxon>Neognathae</taxon>
        <taxon>Neoaves</taxon>
        <taxon>Otidimorphae</taxon>
        <taxon>Otidiformes</taxon>
        <taxon>Otididae</taxon>
        <taxon>Ardeotis</taxon>
    </lineage>
</organism>
<feature type="compositionally biased region" description="Basic and acidic residues" evidence="6">
    <location>
        <begin position="645"/>
        <end position="654"/>
    </location>
</feature>
<keyword evidence="9" id="KW-1185">Reference proteome</keyword>
<dbReference type="PANTHER" id="PTHR15725">
    <property type="entry name" value="ZN-FINGER, C-X8-C-X5-C-X3-H TYPE-CONTAINING"/>
    <property type="match status" value="1"/>
</dbReference>
<dbReference type="EMBL" id="VWPR01001192">
    <property type="protein sequence ID" value="NXE26636.1"/>
    <property type="molecule type" value="Genomic_DNA"/>
</dbReference>